<evidence type="ECO:0000313" key="3">
    <source>
        <dbReference type="Proteomes" id="UP001555826"/>
    </source>
</evidence>
<dbReference type="PANTHER" id="PTHR30032">
    <property type="entry name" value="N-ACETYLMURAMOYL-L-ALANINE AMIDASE-RELATED"/>
    <property type="match status" value="1"/>
</dbReference>
<gene>
    <name evidence="2" type="ORF">AB1207_09905</name>
</gene>
<keyword evidence="3" id="KW-1185">Reference proteome</keyword>
<feature type="chain" id="PRO_5047458645" evidence="1">
    <location>
        <begin position="32"/>
        <end position="666"/>
    </location>
</feature>
<dbReference type="Gene3D" id="3.40.50.12090">
    <property type="match status" value="1"/>
</dbReference>
<dbReference type="RefSeq" id="WP_367637974.1">
    <property type="nucleotide sequence ID" value="NZ_JBFNQN010000006.1"/>
</dbReference>
<dbReference type="PANTHER" id="PTHR30032:SF8">
    <property type="entry name" value="GERMINATION-SPECIFIC N-ACETYLMURAMOYL-L-ALANINE AMIDASE"/>
    <property type="match status" value="1"/>
</dbReference>
<evidence type="ECO:0000256" key="1">
    <source>
        <dbReference type="SAM" id="SignalP"/>
    </source>
</evidence>
<evidence type="ECO:0000313" key="2">
    <source>
        <dbReference type="EMBL" id="MEW9265062.1"/>
    </source>
</evidence>
<reference evidence="2 3" key="1">
    <citation type="submission" date="2024-07" db="EMBL/GenBank/DDBJ databases">
        <authorList>
            <person name="Thanompreechachai J."/>
            <person name="Duangmal K."/>
        </authorList>
    </citation>
    <scope>NUCLEOTIDE SEQUENCE [LARGE SCALE GENOMIC DNA]</scope>
    <source>
        <strain evidence="2 3">KCTC 19886</strain>
    </source>
</reference>
<dbReference type="EMBL" id="JBFNQN010000006">
    <property type="protein sequence ID" value="MEW9265062.1"/>
    <property type="molecule type" value="Genomic_DNA"/>
</dbReference>
<organism evidence="2 3">
    <name type="scientific">Kineococcus endophyticus</name>
    <dbReference type="NCBI Taxonomy" id="1181883"/>
    <lineage>
        <taxon>Bacteria</taxon>
        <taxon>Bacillati</taxon>
        <taxon>Actinomycetota</taxon>
        <taxon>Actinomycetes</taxon>
        <taxon>Kineosporiales</taxon>
        <taxon>Kineosporiaceae</taxon>
        <taxon>Kineococcus</taxon>
    </lineage>
</organism>
<name>A0ABV3P754_9ACTN</name>
<protein>
    <submittedName>
        <fullName evidence="2">Cell wall-binding repeat-containing protein</fullName>
    </submittedName>
</protein>
<sequence>MPVPFPRHARSVAATAALVLLLGASPGTAEAAPGFVPDAAGSRLGGADRFETAALTALDAFPEGARTVVLANGWRNVDALTGTYLAGLVDGPVLLTDRDVVPTATLAALHALGTEDVVVLGDENSVGPRALDQLSGEGFDVGDVLAGEDRYDTAAQVYESGPDDGETVYLARGDFPAGQVAADALAAGPFAYQGRAVLLTAADALPDVVAEALLDGQPRSVVFLGRGISQDVRDEVRDLLPNSYQETVGGRDRTETAALLARSGTTFTMGATSNVALANGYTVDALGAGVWAGRRKAPLLLTAGTGALGIGTESYLRDWGSAMTSGTVFGSVASVPDALAVRARELARGTAPELRPVTAVDVATGHLALGRYSPVGDDRDAYWVVDGEHVPYARFLAAARVGDAVLVRSNTPRWEGYTLTLVHRTPQDWTSGPVTPTASGFAVLDPETAVALRDVPAADLVPTAIYTVDGVAATRADFLADLSTGDTVVLGPGAVPSSYALTNGSLEGQVLDVTADSVLLDTRGGRFHLPRPTAQTQVSVDGARSTLSAFDRDLSVEDWIVDAATRQGRTTVLRNIPPKEVYGDFHSGTLLTQAPGPGEPSSAFLQVDLRDGGPPAVLEVPWDCDVQVNGRPSTAAAANTRLGYGVFVRLQRADAATGTRCGFAVS</sequence>
<dbReference type="InterPro" id="IPR051922">
    <property type="entry name" value="Bact_Sporulation_Assoc"/>
</dbReference>
<dbReference type="InterPro" id="IPR007253">
    <property type="entry name" value="Cell_wall-bd_2"/>
</dbReference>
<proteinExistence type="predicted"/>
<comment type="caution">
    <text evidence="2">The sequence shown here is derived from an EMBL/GenBank/DDBJ whole genome shotgun (WGS) entry which is preliminary data.</text>
</comment>
<accession>A0ABV3P754</accession>
<feature type="signal peptide" evidence="1">
    <location>
        <begin position="1"/>
        <end position="31"/>
    </location>
</feature>
<keyword evidence="1" id="KW-0732">Signal</keyword>
<dbReference type="Proteomes" id="UP001555826">
    <property type="component" value="Unassembled WGS sequence"/>
</dbReference>
<dbReference type="Pfam" id="PF04122">
    <property type="entry name" value="CW_binding_2"/>
    <property type="match status" value="3"/>
</dbReference>